<feature type="chain" id="PRO_5004986941" evidence="2">
    <location>
        <begin position="19"/>
        <end position="441"/>
    </location>
</feature>
<dbReference type="Proteomes" id="UP000030108">
    <property type="component" value="Unassembled WGS sequence"/>
</dbReference>
<sequence length="441" mass="48701">MQYLITLLALVTASPAYAANPNAKGVSIPLRMITLPVEAGTLPAEARIAKPKAHKHQANLDTMKHLSKFQKAGVSRTSVKAFKRHNVPLHTSDRTLWAMDIQIGTPGQSFIVVPFSGSPNSWVYSTKSKMEENHFGKAFVVKESKTAVLLDKPEDYRTQYADGSQAEGQLYADTITIAKLTAEHQQFTVGKRMGPDFFSGDMTIDYRIGRHFPVDGVLGLQPSPSNIINTLFSAGKITSPIFAMYLSPGKDSELFIGGINPTKHTGHITYTQLLEQDDQWMVLGIISASADASAGSEITYILPMIIESGITFMEGPKAFVSELWKALGGEEYSLSPFGNQGYYTFPCNKFARITFTFNDRKFLFTEKDLIVRKLPNRDNVCLGAIRAHNQNHNFWLLGSHFMKSVYTIFDMGHNPRVGFATPVHLKETHKRPGASGSSTGS</sequence>
<proteinExistence type="inferred from homology"/>
<dbReference type="AlphaFoldDB" id="X8IXX9"/>
<feature type="signal peptide" evidence="2">
    <location>
        <begin position="1"/>
        <end position="18"/>
    </location>
</feature>
<dbReference type="SUPFAM" id="SSF50630">
    <property type="entry name" value="Acid proteases"/>
    <property type="match status" value="1"/>
</dbReference>
<name>X8IXX9_9AGAM</name>
<evidence type="ECO:0000313" key="4">
    <source>
        <dbReference type="EMBL" id="EUC54605.1"/>
    </source>
</evidence>
<dbReference type="CDD" id="cd05471">
    <property type="entry name" value="pepsin_like"/>
    <property type="match status" value="1"/>
</dbReference>
<reference evidence="5" key="1">
    <citation type="journal article" date="2014" name="Genome Announc.">
        <title>Draft genome sequence of the plant-pathogenic soil fungus Rhizoctonia solani anastomosis group 3 strain Rhs1AP.</title>
        <authorList>
            <person name="Cubeta M.A."/>
            <person name="Thomas E."/>
            <person name="Dean R.A."/>
            <person name="Jabaji S."/>
            <person name="Neate S.M."/>
            <person name="Tavantzis S."/>
            <person name="Toda T."/>
            <person name="Vilgalys R."/>
            <person name="Bharathan N."/>
            <person name="Fedorova-Abrams N."/>
            <person name="Pakala S.B."/>
            <person name="Pakala S.M."/>
            <person name="Zafar N."/>
            <person name="Joardar V."/>
            <person name="Losada L."/>
            <person name="Nierman W.C."/>
        </authorList>
    </citation>
    <scope>NUCLEOTIDE SEQUENCE [LARGE SCALE GENOMIC DNA]</scope>
    <source>
        <strain evidence="5">AG-3</strain>
    </source>
</reference>
<comment type="similarity">
    <text evidence="1">Belongs to the peptidase A1 family.</text>
</comment>
<keyword evidence="2" id="KW-0732">Signal</keyword>
<dbReference type="InterPro" id="IPR021109">
    <property type="entry name" value="Peptidase_aspartic_dom_sf"/>
</dbReference>
<dbReference type="PANTHER" id="PTHR47966">
    <property type="entry name" value="BETA-SITE APP-CLEAVING ENZYME, ISOFORM A-RELATED"/>
    <property type="match status" value="1"/>
</dbReference>
<evidence type="ECO:0000256" key="1">
    <source>
        <dbReference type="ARBA" id="ARBA00007447"/>
    </source>
</evidence>
<dbReference type="GO" id="GO:0006508">
    <property type="term" value="P:proteolysis"/>
    <property type="evidence" value="ECO:0007669"/>
    <property type="project" value="UniProtKB-KW"/>
</dbReference>
<dbReference type="InterPro" id="IPR033121">
    <property type="entry name" value="PEPTIDASE_A1"/>
</dbReference>
<dbReference type="PRINTS" id="PR00792">
    <property type="entry name" value="PEPSIN"/>
</dbReference>
<dbReference type="PROSITE" id="PS51767">
    <property type="entry name" value="PEPTIDASE_A1"/>
    <property type="match status" value="1"/>
</dbReference>
<dbReference type="PANTHER" id="PTHR47966:SF51">
    <property type="entry name" value="BETA-SITE APP-CLEAVING ENZYME, ISOFORM A-RELATED"/>
    <property type="match status" value="1"/>
</dbReference>
<accession>X8IXX9</accession>
<protein>
    <submittedName>
        <fullName evidence="4">Aspartic protease</fullName>
    </submittedName>
</protein>
<dbReference type="InterPro" id="IPR001461">
    <property type="entry name" value="Aspartic_peptidase_A1"/>
</dbReference>
<dbReference type="EMBL" id="JATN01000322">
    <property type="protein sequence ID" value="EUC54605.1"/>
    <property type="molecule type" value="Genomic_DNA"/>
</dbReference>
<gene>
    <name evidence="4" type="ORF">RSOL_059430</name>
</gene>
<keyword evidence="4" id="KW-0645">Protease</keyword>
<dbReference type="Pfam" id="PF00026">
    <property type="entry name" value="Asp"/>
    <property type="match status" value="1"/>
</dbReference>
<evidence type="ECO:0000256" key="2">
    <source>
        <dbReference type="SAM" id="SignalP"/>
    </source>
</evidence>
<comment type="caution">
    <text evidence="4">The sequence shown here is derived from an EMBL/GenBank/DDBJ whole genome shotgun (WGS) entry which is preliminary data.</text>
</comment>
<keyword evidence="4" id="KW-0378">Hydrolase</keyword>
<organism evidence="4 5">
    <name type="scientific">Rhizoctonia solani AG-3 Rhs1AP</name>
    <dbReference type="NCBI Taxonomy" id="1086054"/>
    <lineage>
        <taxon>Eukaryota</taxon>
        <taxon>Fungi</taxon>
        <taxon>Dikarya</taxon>
        <taxon>Basidiomycota</taxon>
        <taxon>Agaricomycotina</taxon>
        <taxon>Agaricomycetes</taxon>
        <taxon>Cantharellales</taxon>
        <taxon>Ceratobasidiaceae</taxon>
        <taxon>Rhizoctonia</taxon>
    </lineage>
</organism>
<evidence type="ECO:0000259" key="3">
    <source>
        <dbReference type="PROSITE" id="PS51767"/>
    </source>
</evidence>
<dbReference type="GO" id="GO:0004190">
    <property type="term" value="F:aspartic-type endopeptidase activity"/>
    <property type="evidence" value="ECO:0007669"/>
    <property type="project" value="InterPro"/>
</dbReference>
<feature type="domain" description="Peptidase A1" evidence="3">
    <location>
        <begin position="97"/>
        <end position="420"/>
    </location>
</feature>
<dbReference type="InterPro" id="IPR034164">
    <property type="entry name" value="Pepsin-like_dom"/>
</dbReference>
<feature type="non-terminal residue" evidence="4">
    <location>
        <position position="441"/>
    </location>
</feature>
<dbReference type="Gene3D" id="2.40.70.10">
    <property type="entry name" value="Acid Proteases"/>
    <property type="match status" value="2"/>
</dbReference>
<evidence type="ECO:0000313" key="5">
    <source>
        <dbReference type="Proteomes" id="UP000030108"/>
    </source>
</evidence>